<evidence type="ECO:0008006" key="7">
    <source>
        <dbReference type="Google" id="ProtNLM"/>
    </source>
</evidence>
<evidence type="ECO:0000313" key="5">
    <source>
        <dbReference type="EMBL" id="GAA3761073.1"/>
    </source>
</evidence>
<evidence type="ECO:0000259" key="4">
    <source>
        <dbReference type="Pfam" id="PF22725"/>
    </source>
</evidence>
<dbReference type="Pfam" id="PF22725">
    <property type="entry name" value="GFO_IDH_MocA_C3"/>
    <property type="match status" value="1"/>
</dbReference>
<dbReference type="SUPFAM" id="SSF51735">
    <property type="entry name" value="NAD(P)-binding Rossmann-fold domains"/>
    <property type="match status" value="1"/>
</dbReference>
<gene>
    <name evidence="5" type="ORF">GCM10022402_43580</name>
</gene>
<feature type="domain" description="Gfo/Idh/MocA-like oxidoreductase N-terminal" evidence="3">
    <location>
        <begin position="4"/>
        <end position="118"/>
    </location>
</feature>
<dbReference type="InterPro" id="IPR036291">
    <property type="entry name" value="NAD(P)-bd_dom_sf"/>
</dbReference>
<keyword evidence="2" id="KW-0560">Oxidoreductase</keyword>
<keyword evidence="6" id="KW-1185">Reference proteome</keyword>
<evidence type="ECO:0000313" key="6">
    <source>
        <dbReference type="Proteomes" id="UP001500908"/>
    </source>
</evidence>
<feature type="domain" description="GFO/IDH/MocA-like oxidoreductase" evidence="4">
    <location>
        <begin position="143"/>
        <end position="245"/>
    </location>
</feature>
<proteinExistence type="inferred from homology"/>
<dbReference type="Gene3D" id="3.40.50.720">
    <property type="entry name" value="NAD(P)-binding Rossmann-like Domain"/>
    <property type="match status" value="1"/>
</dbReference>
<comment type="similarity">
    <text evidence="1">Belongs to the Gfo/Idh/MocA family.</text>
</comment>
<comment type="caution">
    <text evidence="5">The sequence shown here is derived from an EMBL/GenBank/DDBJ whole genome shotgun (WGS) entry which is preliminary data.</text>
</comment>
<dbReference type="EMBL" id="BAABDD010000032">
    <property type="protein sequence ID" value="GAA3761073.1"/>
    <property type="molecule type" value="Genomic_DNA"/>
</dbReference>
<reference evidence="6" key="1">
    <citation type="journal article" date="2019" name="Int. J. Syst. Evol. Microbiol.">
        <title>The Global Catalogue of Microorganisms (GCM) 10K type strain sequencing project: providing services to taxonomists for standard genome sequencing and annotation.</title>
        <authorList>
            <consortium name="The Broad Institute Genomics Platform"/>
            <consortium name="The Broad Institute Genome Sequencing Center for Infectious Disease"/>
            <person name="Wu L."/>
            <person name="Ma J."/>
        </authorList>
    </citation>
    <scope>NUCLEOTIDE SEQUENCE [LARGE SCALE GENOMIC DNA]</scope>
    <source>
        <strain evidence="6">JCM 17137</strain>
    </source>
</reference>
<organism evidence="5 6">
    <name type="scientific">Salinactinospora qingdaonensis</name>
    <dbReference type="NCBI Taxonomy" id="702744"/>
    <lineage>
        <taxon>Bacteria</taxon>
        <taxon>Bacillati</taxon>
        <taxon>Actinomycetota</taxon>
        <taxon>Actinomycetes</taxon>
        <taxon>Streptosporangiales</taxon>
        <taxon>Nocardiopsidaceae</taxon>
        <taxon>Salinactinospora</taxon>
    </lineage>
</organism>
<dbReference type="InterPro" id="IPR000683">
    <property type="entry name" value="Gfo/Idh/MocA-like_OxRdtase_N"/>
</dbReference>
<evidence type="ECO:0000256" key="2">
    <source>
        <dbReference type="ARBA" id="ARBA00023002"/>
    </source>
</evidence>
<dbReference type="InterPro" id="IPR055170">
    <property type="entry name" value="GFO_IDH_MocA-like_dom"/>
</dbReference>
<dbReference type="SUPFAM" id="SSF55347">
    <property type="entry name" value="Glyceraldehyde-3-phosphate dehydrogenase-like, C-terminal domain"/>
    <property type="match status" value="1"/>
</dbReference>
<dbReference type="PANTHER" id="PTHR43708:SF5">
    <property type="entry name" value="CONSERVED EXPRESSED OXIDOREDUCTASE (EUROFUNG)-RELATED"/>
    <property type="match status" value="1"/>
</dbReference>
<dbReference type="RefSeq" id="WP_344975689.1">
    <property type="nucleotide sequence ID" value="NZ_BAABDD010000032.1"/>
</dbReference>
<dbReference type="PANTHER" id="PTHR43708">
    <property type="entry name" value="CONSERVED EXPRESSED OXIDOREDUCTASE (EUROFUNG)"/>
    <property type="match status" value="1"/>
</dbReference>
<sequence length="314" mass="33688">MTTLRIGIVGLGVISRFYVAALTRIPSVRLAAMCDRDLRARESVAGGVPCYDDHRTMLASGEVDAVIVTVPNDAHATVCRDALAAGLPVCVEKPLAISAAQGTELVEQARQSGVALLTAFHRRYNSAVLALVERLHHRRSAIETVTVNYLERIEEHVGRDAWYLDPARCGGGCLADNGPNAFDLVRHILGEVQVVAAAVTRDASGVDRQATVELRGHDGGEARVELDWSYPGERKDVHVRLSDGTTDSADMLGGHTAFKGSLWHEYVGIVRRFEEMVRAGAPGAGTDGGLAALELVEAAYEAQRRGMTVPSGGW</sequence>
<dbReference type="Proteomes" id="UP001500908">
    <property type="component" value="Unassembled WGS sequence"/>
</dbReference>
<accession>A0ABP7GCE6</accession>
<dbReference type="InterPro" id="IPR051317">
    <property type="entry name" value="Gfo/Idh/MocA_oxidoreduct"/>
</dbReference>
<dbReference type="Gene3D" id="3.30.360.10">
    <property type="entry name" value="Dihydrodipicolinate Reductase, domain 2"/>
    <property type="match status" value="1"/>
</dbReference>
<protein>
    <recommendedName>
        <fullName evidence="7">Gfo/Idh/MocA family oxidoreductase</fullName>
    </recommendedName>
</protein>
<dbReference type="Pfam" id="PF01408">
    <property type="entry name" value="GFO_IDH_MocA"/>
    <property type="match status" value="1"/>
</dbReference>
<evidence type="ECO:0000259" key="3">
    <source>
        <dbReference type="Pfam" id="PF01408"/>
    </source>
</evidence>
<evidence type="ECO:0000256" key="1">
    <source>
        <dbReference type="ARBA" id="ARBA00010928"/>
    </source>
</evidence>
<name>A0ABP7GCE6_9ACTN</name>